<gene>
    <name evidence="11" type="ORF">HID58_088248</name>
</gene>
<keyword evidence="3 7" id="KW-0732">Signal</keyword>
<reference evidence="11 12" key="1">
    <citation type="submission" date="2021-05" db="EMBL/GenBank/DDBJ databases">
        <title>Genome Assembly of Synthetic Allotetraploid Brassica napus Reveals Homoeologous Exchanges between Subgenomes.</title>
        <authorList>
            <person name="Davis J.T."/>
        </authorList>
    </citation>
    <scope>NUCLEOTIDE SEQUENCE [LARGE SCALE GENOMIC DNA]</scope>
    <source>
        <strain evidence="12">cv. Da-Ae</strain>
        <tissue evidence="11">Seedling</tissue>
    </source>
</reference>
<dbReference type="Gene3D" id="2.60.40.2310">
    <property type="match status" value="1"/>
</dbReference>
<keyword evidence="12" id="KW-1185">Reference proteome</keyword>
<dbReference type="InterPro" id="IPR036852">
    <property type="entry name" value="Peptidase_S8/S53_dom_sf"/>
</dbReference>
<evidence type="ECO:0000256" key="4">
    <source>
        <dbReference type="ARBA" id="ARBA00022801"/>
    </source>
</evidence>
<evidence type="ECO:0000259" key="9">
    <source>
        <dbReference type="Pfam" id="PF05922"/>
    </source>
</evidence>
<feature type="chain" id="PRO_5047323369" evidence="7">
    <location>
        <begin position="29"/>
        <end position="642"/>
    </location>
</feature>
<dbReference type="InterPro" id="IPR015500">
    <property type="entry name" value="Peptidase_S8_subtilisin-rel"/>
</dbReference>
<proteinExistence type="inferred from homology"/>
<evidence type="ECO:0000313" key="12">
    <source>
        <dbReference type="Proteomes" id="UP000824890"/>
    </source>
</evidence>
<dbReference type="Pfam" id="PF05922">
    <property type="entry name" value="Inhibitor_I9"/>
    <property type="match status" value="1"/>
</dbReference>
<keyword evidence="4 6" id="KW-0378">Hydrolase</keyword>
<dbReference type="PROSITE" id="PS51892">
    <property type="entry name" value="SUBTILASE"/>
    <property type="match status" value="1"/>
</dbReference>
<feature type="active site" description="Charge relay system" evidence="6">
    <location>
        <position position="201"/>
    </location>
</feature>
<dbReference type="Gene3D" id="3.30.70.80">
    <property type="entry name" value="Peptidase S8 propeptide/proteinase inhibitor I9"/>
    <property type="match status" value="1"/>
</dbReference>
<name>A0ABQ7XVN7_BRANA</name>
<comment type="similarity">
    <text evidence="1 6">Belongs to the peptidase S8 family.</text>
</comment>
<evidence type="ECO:0000256" key="5">
    <source>
        <dbReference type="ARBA" id="ARBA00022825"/>
    </source>
</evidence>
<dbReference type="InterPro" id="IPR041469">
    <property type="entry name" value="Subtilisin-like_FN3"/>
</dbReference>
<dbReference type="InterPro" id="IPR045051">
    <property type="entry name" value="SBT"/>
</dbReference>
<evidence type="ECO:0000256" key="6">
    <source>
        <dbReference type="PROSITE-ProRule" id="PRU01240"/>
    </source>
</evidence>
<comment type="caution">
    <text evidence="11">The sequence shown here is derived from an EMBL/GenBank/DDBJ whole genome shotgun (WGS) entry which is preliminary data.</text>
</comment>
<dbReference type="PANTHER" id="PTHR10795">
    <property type="entry name" value="PROPROTEIN CONVERTASE SUBTILISIN/KEXIN"/>
    <property type="match status" value="1"/>
</dbReference>
<feature type="signal peptide" evidence="7">
    <location>
        <begin position="1"/>
        <end position="28"/>
    </location>
</feature>
<evidence type="ECO:0000259" key="10">
    <source>
        <dbReference type="Pfam" id="PF17766"/>
    </source>
</evidence>
<evidence type="ECO:0000256" key="1">
    <source>
        <dbReference type="ARBA" id="ARBA00011073"/>
    </source>
</evidence>
<dbReference type="InterPro" id="IPR010259">
    <property type="entry name" value="S8pro/Inhibitor_I9"/>
</dbReference>
<protein>
    <submittedName>
        <fullName evidence="11">Uncharacterized protein</fullName>
    </submittedName>
</protein>
<dbReference type="PRINTS" id="PR00723">
    <property type="entry name" value="SUBTILISIN"/>
</dbReference>
<feature type="active site" description="Charge relay system" evidence="6">
    <location>
        <position position="449"/>
    </location>
</feature>
<evidence type="ECO:0000259" key="8">
    <source>
        <dbReference type="Pfam" id="PF00082"/>
    </source>
</evidence>
<dbReference type="Pfam" id="PF00082">
    <property type="entry name" value="Peptidase_S8"/>
    <property type="match status" value="1"/>
</dbReference>
<dbReference type="SUPFAM" id="SSF52743">
    <property type="entry name" value="Subtilisin-like"/>
    <property type="match status" value="1"/>
</dbReference>
<dbReference type="Pfam" id="PF17766">
    <property type="entry name" value="fn3_6"/>
    <property type="match status" value="1"/>
</dbReference>
<dbReference type="EMBL" id="JAGKQM010000019">
    <property type="protein sequence ID" value="KAH0859987.1"/>
    <property type="molecule type" value="Genomic_DNA"/>
</dbReference>
<evidence type="ECO:0000313" key="11">
    <source>
        <dbReference type="EMBL" id="KAH0859987.1"/>
    </source>
</evidence>
<dbReference type="InterPro" id="IPR000209">
    <property type="entry name" value="Peptidase_S8/S53_dom"/>
</dbReference>
<evidence type="ECO:0000256" key="2">
    <source>
        <dbReference type="ARBA" id="ARBA00022670"/>
    </source>
</evidence>
<evidence type="ECO:0000256" key="3">
    <source>
        <dbReference type="ARBA" id="ARBA00022729"/>
    </source>
</evidence>
<feature type="domain" description="Peptidase S8/S53" evidence="8">
    <location>
        <begin position="138"/>
        <end position="463"/>
    </location>
</feature>
<keyword evidence="2 6" id="KW-0645">Protease</keyword>
<feature type="domain" description="Inhibitor I9" evidence="9">
    <location>
        <begin position="36"/>
        <end position="113"/>
    </location>
</feature>
<feature type="non-terminal residue" evidence="11">
    <location>
        <position position="642"/>
    </location>
</feature>
<accession>A0ABQ7XVN7</accession>
<dbReference type="Gene3D" id="3.40.50.200">
    <property type="entry name" value="Peptidase S8/S53 domain"/>
    <property type="match status" value="2"/>
</dbReference>
<evidence type="ECO:0000256" key="7">
    <source>
        <dbReference type="SAM" id="SignalP"/>
    </source>
</evidence>
<feature type="active site" description="Charge relay system" evidence="6">
    <location>
        <position position="146"/>
    </location>
</feature>
<sequence length="642" mass="68556">MRKMVKRSAPFYLLSCVLVWFMISSVSAVTDEDKQVYVVYMGSLPSRLEYTPMSHHVSILQEVTGESSIEGRLVRSYKRSFNGFAARLTESEMKRVAKLDGVVSVFPSKMYKIQTTGSWNFMGLKDGKDTKRNLGVESNTIIGVIDTGVWPESESFSDKGFGPPPKKWKGVCSGGANFTCNNKLVGARDYTGEGVRDIIGHGTHTASIAAGNAVADISFFGIGNGMVRGAVPASRIAVYKVCLRKGCTSEAILSAFDDAIADGVDLITLSLDGYITSFEQEPNSIGAFHAMAKGVLTVNSADNSGPTPASVSSVAPWIFTVAASNTNRGFVNKVVFGNGKTIEGKSVNAFDPKGKKYPLVYGKSAASPACDTDSAKSPEAAVLKTKTIFNQTAPKVVSFSGRGPNRIASDILKEVEILAAYSHVASPVPPYKQENDTRRVNYAVLAGTSMACPHAADVAAYLIFAAWPMNATGTGVASAEFSYGAGHVDPIAALNPGLVYELDKADYIAFLCGMNFNVTTLKIIAGEDVTCTENILQRNLNYSSMSAKLSRSDSSFTVTFNRTVTNVGAPNSTYKCKVLAGRGSTLSVKVSPSVLSMKSVNEKQSFTVTVSGSNVDPELPSSASRIWFDGTHNVRSPIVVYT</sequence>
<dbReference type="Gene3D" id="3.50.30.30">
    <property type="match status" value="2"/>
</dbReference>
<feature type="domain" description="Subtilisin-like protease fibronectin type-III" evidence="10">
    <location>
        <begin position="539"/>
        <end position="640"/>
    </location>
</feature>
<keyword evidence="5 6" id="KW-0720">Serine protease</keyword>
<organism evidence="11 12">
    <name type="scientific">Brassica napus</name>
    <name type="common">Rape</name>
    <dbReference type="NCBI Taxonomy" id="3708"/>
    <lineage>
        <taxon>Eukaryota</taxon>
        <taxon>Viridiplantae</taxon>
        <taxon>Streptophyta</taxon>
        <taxon>Embryophyta</taxon>
        <taxon>Tracheophyta</taxon>
        <taxon>Spermatophyta</taxon>
        <taxon>Magnoliopsida</taxon>
        <taxon>eudicotyledons</taxon>
        <taxon>Gunneridae</taxon>
        <taxon>Pentapetalae</taxon>
        <taxon>rosids</taxon>
        <taxon>malvids</taxon>
        <taxon>Brassicales</taxon>
        <taxon>Brassicaceae</taxon>
        <taxon>Brassiceae</taxon>
        <taxon>Brassica</taxon>
    </lineage>
</organism>
<dbReference type="InterPro" id="IPR037045">
    <property type="entry name" value="S8pro/Inhibitor_I9_sf"/>
</dbReference>
<dbReference type="Proteomes" id="UP000824890">
    <property type="component" value="Unassembled WGS sequence"/>
</dbReference>